<protein>
    <submittedName>
        <fullName evidence="5">Kelch motif protein</fullName>
    </submittedName>
</protein>
<evidence type="ECO:0000313" key="5">
    <source>
        <dbReference type="EMBL" id="REG24155.1"/>
    </source>
</evidence>
<name>A0ABX9JQ76_9BACT</name>
<proteinExistence type="predicted"/>
<dbReference type="Gene3D" id="2.60.40.10">
    <property type="entry name" value="Immunoglobulins"/>
    <property type="match status" value="1"/>
</dbReference>
<dbReference type="InterPro" id="IPR006652">
    <property type="entry name" value="Kelch_1"/>
</dbReference>
<dbReference type="CDD" id="cd02851">
    <property type="entry name" value="E_set_GO_C"/>
    <property type="match status" value="1"/>
</dbReference>
<dbReference type="InterPro" id="IPR037293">
    <property type="entry name" value="Gal_Oxidase_central_sf"/>
</dbReference>
<dbReference type="SMART" id="SM00612">
    <property type="entry name" value="Kelch"/>
    <property type="match status" value="3"/>
</dbReference>
<dbReference type="Gene3D" id="2.60.120.260">
    <property type="entry name" value="Galactose-binding domain-like"/>
    <property type="match status" value="2"/>
</dbReference>
<sequence length="903" mass="96556">MGRSALRAWGRGLLLAAGALLAVMPPAAEAADPKVAGEWSPMTTFPISLTHAHLLPTGKVMFFGEFDEGLTPPRLWDPATSTLTNLPMPDYNIFCSGHSYLADGRLLLTGGHELSHVGYPYVSIFNPFTLTWSRTQDMNDNRWYPTNTTLQNGDVVVLSGETHAAGMSNPLPQVWQSKTGTWRDLTTAVQDLPYYPRMFLAPNGKLFFAGPWRRSRWLDPEGTGTWFDGPNSVYNGRAYGAAVMIGSKVLIIGGGSPATATVEEIDLSQPSPTWVSRAPMAWPRRQLNATLLPDGKVLVTGGSSGGDFDDETLPVKVPELYDPDTNTWTKLNPAADYRGYHSTALLLPDGRVLTGGGRERRTTEIFSPPYLKQDGARPSIQETPAVITPGTNFLLQTADAAQVAKVTMLALGSVTHAFDQHQRFLKLPFTQASGGLQVSAPVNNLAAPPGYYMLFIVDGRGVPSVGRIVKVGLVEPAAQKKIVFSDTWKYDDRGVDQGTAWLAREFDDSAWKSGQGQLGYGDEDEGTVLTPGSPTVYFRKKITLDNLVTEANLEVLYDDAIAVWINGVQVFSRNMGNGTAFGAYASGSTTNAYERAQLSLASNPFRVGENVITAMVKQVSPNSDDLTFALSLAVAQLAGPVPDTLVLSAPNGGEVLQPGTSTSITWSSTGTVPSVDLALSADGAASWTPIAFGVPNTGLFAWTVPDVNTSQALVRVSRVGGTTPLSDVSNAPFTISRQVSVMAIPFRSTWKYQDTGVDPGVAWSTAGFNDTAWPSGAAQLGYGDGDEVTVLNRTTPSQSSVYFRKKITVNGIVTQANLRVLFDDGIAVFVNGTQVFGRNVDKGVAHDKYASAGAENELASGTLPTGVFVQGENTIAVVVKQTGGTSPDLTFDLELQLGVVPKP</sequence>
<organism evidence="5 6">
    <name type="scientific">Archangium gephyra</name>
    <dbReference type="NCBI Taxonomy" id="48"/>
    <lineage>
        <taxon>Bacteria</taxon>
        <taxon>Pseudomonadati</taxon>
        <taxon>Myxococcota</taxon>
        <taxon>Myxococcia</taxon>
        <taxon>Myxococcales</taxon>
        <taxon>Cystobacterineae</taxon>
        <taxon>Archangiaceae</taxon>
        <taxon>Archangium</taxon>
    </lineage>
</organism>
<feature type="signal peptide" evidence="2">
    <location>
        <begin position="1"/>
        <end position="30"/>
    </location>
</feature>
<keyword evidence="1 2" id="KW-0732">Signal</keyword>
<dbReference type="InterPro" id="IPR013783">
    <property type="entry name" value="Ig-like_fold"/>
</dbReference>
<dbReference type="InterPro" id="IPR011043">
    <property type="entry name" value="Gal_Oxase/kelch_b-propeller"/>
</dbReference>
<dbReference type="SUPFAM" id="SSF50965">
    <property type="entry name" value="Galactose oxidase, central domain"/>
    <property type="match status" value="1"/>
</dbReference>
<reference evidence="5 6" key="1">
    <citation type="submission" date="2018-08" db="EMBL/GenBank/DDBJ databases">
        <title>Genomic Encyclopedia of Archaeal and Bacterial Type Strains, Phase II (KMG-II): from individual species to whole genera.</title>
        <authorList>
            <person name="Goeker M."/>
        </authorList>
    </citation>
    <scope>NUCLEOTIDE SEQUENCE [LARGE SCALE GENOMIC DNA]</scope>
    <source>
        <strain evidence="5 6">DSM 2261</strain>
    </source>
</reference>
<dbReference type="InterPro" id="IPR015202">
    <property type="entry name" value="GO-like_E_set"/>
</dbReference>
<evidence type="ECO:0000256" key="2">
    <source>
        <dbReference type="SAM" id="SignalP"/>
    </source>
</evidence>
<dbReference type="Proteomes" id="UP000256345">
    <property type="component" value="Unassembled WGS sequence"/>
</dbReference>
<dbReference type="PANTHER" id="PTHR32208:SF21">
    <property type="entry name" value="LOW QUALITY PROTEIN: ALDEHYDE OXIDASE GLOX-LIKE"/>
    <property type="match status" value="1"/>
</dbReference>
<dbReference type="Gene3D" id="2.130.10.80">
    <property type="entry name" value="Galactose oxidase/kelch, beta-propeller"/>
    <property type="match status" value="1"/>
</dbReference>
<keyword evidence="6" id="KW-1185">Reference proteome</keyword>
<gene>
    <name evidence="5" type="ORF">ATI61_115198</name>
</gene>
<dbReference type="InterPro" id="IPR009880">
    <property type="entry name" value="Glyoxal_oxidase_N"/>
</dbReference>
<evidence type="ECO:0000259" key="3">
    <source>
        <dbReference type="Pfam" id="PF07250"/>
    </source>
</evidence>
<dbReference type="InterPro" id="IPR014756">
    <property type="entry name" value="Ig_E-set"/>
</dbReference>
<feature type="chain" id="PRO_5047113783" evidence="2">
    <location>
        <begin position="31"/>
        <end position="903"/>
    </location>
</feature>
<evidence type="ECO:0000259" key="4">
    <source>
        <dbReference type="Pfam" id="PF09118"/>
    </source>
</evidence>
<evidence type="ECO:0000256" key="1">
    <source>
        <dbReference type="ARBA" id="ARBA00022729"/>
    </source>
</evidence>
<dbReference type="Pfam" id="PF07250">
    <property type="entry name" value="Glyoxal_oxid_N"/>
    <property type="match status" value="1"/>
</dbReference>
<dbReference type="SUPFAM" id="SSF81296">
    <property type="entry name" value="E set domains"/>
    <property type="match status" value="1"/>
</dbReference>
<feature type="domain" description="Galactose oxidase-like Early set" evidence="4">
    <location>
        <begin position="377"/>
        <end position="471"/>
    </location>
</feature>
<dbReference type="PANTHER" id="PTHR32208">
    <property type="entry name" value="SECRETED PROTEIN-RELATED"/>
    <property type="match status" value="1"/>
</dbReference>
<accession>A0ABX9JQ76</accession>
<dbReference type="Pfam" id="PF09118">
    <property type="entry name" value="GO-like_E_set"/>
    <property type="match status" value="1"/>
</dbReference>
<evidence type="ECO:0000313" key="6">
    <source>
        <dbReference type="Proteomes" id="UP000256345"/>
    </source>
</evidence>
<dbReference type="EMBL" id="QUMU01000015">
    <property type="protein sequence ID" value="REG24155.1"/>
    <property type="molecule type" value="Genomic_DNA"/>
</dbReference>
<comment type="caution">
    <text evidence="5">The sequence shown here is derived from an EMBL/GenBank/DDBJ whole genome shotgun (WGS) entry which is preliminary data.</text>
</comment>
<feature type="domain" description="Glyoxal oxidase N-terminal" evidence="3">
    <location>
        <begin position="257"/>
        <end position="360"/>
    </location>
</feature>